<comment type="caution">
    <text evidence="1">The sequence shown here is derived from an EMBL/GenBank/DDBJ whole genome shotgun (WGS) entry which is preliminary data.</text>
</comment>
<proteinExistence type="predicted"/>
<evidence type="ECO:0000313" key="1">
    <source>
        <dbReference type="EMBL" id="KAH6756066.1"/>
    </source>
</evidence>
<accession>A0AAD4INP7</accession>
<reference evidence="1 2" key="1">
    <citation type="journal article" date="2021" name="Nat. Commun.">
        <title>Incipient diploidization of the medicinal plant Perilla within 10,000 years.</title>
        <authorList>
            <person name="Zhang Y."/>
            <person name="Shen Q."/>
            <person name="Leng L."/>
            <person name="Zhang D."/>
            <person name="Chen S."/>
            <person name="Shi Y."/>
            <person name="Ning Z."/>
            <person name="Chen S."/>
        </authorList>
    </citation>
    <scope>NUCLEOTIDE SEQUENCE [LARGE SCALE GENOMIC DNA]</scope>
    <source>
        <strain evidence="2">cv. PC099</strain>
    </source>
</reference>
<dbReference type="EMBL" id="SDAM02029570">
    <property type="protein sequence ID" value="KAH6756066.1"/>
    <property type="molecule type" value="Genomic_DNA"/>
</dbReference>
<gene>
    <name evidence="1" type="ORF">C2S53_005536</name>
</gene>
<keyword evidence="2" id="KW-1185">Reference proteome</keyword>
<dbReference type="AlphaFoldDB" id="A0AAD4INP7"/>
<protein>
    <submittedName>
        <fullName evidence="1">Uncharacterized protein</fullName>
    </submittedName>
</protein>
<sequence length="158" mass="17526">MKNLQRFSASIHDNDSLSMIINAIATKWTKLLYCAVSIKRGCQLTTSHEEGVMKLKQAFTCPNLYYLGIFIQLGKLLAECRSHVVSSKLVRLCLLGCEIEDDSMGILGNLPYMRELYPYSRSFVGEEMTCSSLEDSCLGSVTKLEGVESGGRSHAPSF</sequence>
<name>A0AAD4INP7_PERFH</name>
<evidence type="ECO:0000313" key="2">
    <source>
        <dbReference type="Proteomes" id="UP001190926"/>
    </source>
</evidence>
<organism evidence="1 2">
    <name type="scientific">Perilla frutescens var. hirtella</name>
    <name type="common">Perilla citriodora</name>
    <name type="synonym">Perilla setoyensis</name>
    <dbReference type="NCBI Taxonomy" id="608512"/>
    <lineage>
        <taxon>Eukaryota</taxon>
        <taxon>Viridiplantae</taxon>
        <taxon>Streptophyta</taxon>
        <taxon>Embryophyta</taxon>
        <taxon>Tracheophyta</taxon>
        <taxon>Spermatophyta</taxon>
        <taxon>Magnoliopsida</taxon>
        <taxon>eudicotyledons</taxon>
        <taxon>Gunneridae</taxon>
        <taxon>Pentapetalae</taxon>
        <taxon>asterids</taxon>
        <taxon>lamiids</taxon>
        <taxon>Lamiales</taxon>
        <taxon>Lamiaceae</taxon>
        <taxon>Nepetoideae</taxon>
        <taxon>Elsholtzieae</taxon>
        <taxon>Perilla</taxon>
    </lineage>
</organism>
<dbReference type="Proteomes" id="UP001190926">
    <property type="component" value="Unassembled WGS sequence"/>
</dbReference>